<dbReference type="NCBIfam" id="TIGR00051">
    <property type="entry name" value="YbgC/FadM family acyl-CoA thioesterase"/>
    <property type="match status" value="1"/>
</dbReference>
<dbReference type="PROSITE" id="PS01328">
    <property type="entry name" value="4HBCOA_THIOESTERASE"/>
    <property type="match status" value="1"/>
</dbReference>
<reference evidence="4" key="1">
    <citation type="journal article" date="2019" name="Int. J. Syst. Evol. Microbiol.">
        <title>The Global Catalogue of Microorganisms (GCM) 10K type strain sequencing project: providing services to taxonomists for standard genome sequencing and annotation.</title>
        <authorList>
            <consortium name="The Broad Institute Genomics Platform"/>
            <consortium name="The Broad Institute Genome Sequencing Center for Infectious Disease"/>
            <person name="Wu L."/>
            <person name="Ma J."/>
        </authorList>
    </citation>
    <scope>NUCLEOTIDE SEQUENCE [LARGE SCALE GENOMIC DNA]</scope>
    <source>
        <strain evidence="4">CGMCC 1.12942</strain>
    </source>
</reference>
<dbReference type="InterPro" id="IPR029069">
    <property type="entry name" value="HotDog_dom_sf"/>
</dbReference>
<protein>
    <submittedName>
        <fullName evidence="3">Acyl-CoA thioesterase</fullName>
        <ecNumber evidence="3">3.1.2.-</ecNumber>
    </submittedName>
</protein>
<dbReference type="PIRSF" id="PIRSF003230">
    <property type="entry name" value="YbgC"/>
    <property type="match status" value="1"/>
</dbReference>
<dbReference type="CDD" id="cd00586">
    <property type="entry name" value="4HBT"/>
    <property type="match status" value="1"/>
</dbReference>
<dbReference type="Pfam" id="PF13279">
    <property type="entry name" value="4HBT_2"/>
    <property type="match status" value="1"/>
</dbReference>
<dbReference type="Gene3D" id="3.10.129.10">
    <property type="entry name" value="Hotdog Thioesterase"/>
    <property type="match status" value="1"/>
</dbReference>
<proteinExistence type="inferred from homology"/>
<dbReference type="EC" id="3.1.2.-" evidence="3"/>
<dbReference type="InterPro" id="IPR006684">
    <property type="entry name" value="YbgC/YbaW"/>
</dbReference>
<evidence type="ECO:0000313" key="3">
    <source>
        <dbReference type="EMBL" id="MFC7442849.1"/>
    </source>
</evidence>
<dbReference type="GO" id="GO:0016787">
    <property type="term" value="F:hydrolase activity"/>
    <property type="evidence" value="ECO:0007669"/>
    <property type="project" value="UniProtKB-KW"/>
</dbReference>
<dbReference type="SUPFAM" id="SSF54637">
    <property type="entry name" value="Thioesterase/thiol ester dehydrase-isomerase"/>
    <property type="match status" value="1"/>
</dbReference>
<keyword evidence="2 3" id="KW-0378">Hydrolase</keyword>
<evidence type="ECO:0000256" key="1">
    <source>
        <dbReference type="ARBA" id="ARBA00005953"/>
    </source>
</evidence>
<name>A0ABW2RP64_9BACL</name>
<dbReference type="RefSeq" id="WP_379867004.1">
    <property type="nucleotide sequence ID" value="NZ_JBHTBW010000062.1"/>
</dbReference>
<evidence type="ECO:0000313" key="4">
    <source>
        <dbReference type="Proteomes" id="UP001596500"/>
    </source>
</evidence>
<keyword evidence="4" id="KW-1185">Reference proteome</keyword>
<sequence>MTNNPNVSETKIRVRYQETDQMGVVYHANYLTWFEVGRTEWIRSFGITYQQLEEKGLLLPVVDIHCKYMHPAKYDDEVIVRTSIDDFSGGKIVFRYEVVHPEKEIVLSEGSSVHLWVNKEMKRVNLKRVYPEFYELLHQIFSVERG</sequence>
<dbReference type="InterPro" id="IPR008272">
    <property type="entry name" value="HB-CoA_thioesterase_AS"/>
</dbReference>
<comment type="similarity">
    <text evidence="1">Belongs to the 4-hydroxybenzoyl-CoA thioesterase family.</text>
</comment>
<dbReference type="EMBL" id="JBHTBW010000062">
    <property type="protein sequence ID" value="MFC7442849.1"/>
    <property type="molecule type" value="Genomic_DNA"/>
</dbReference>
<dbReference type="Proteomes" id="UP001596500">
    <property type="component" value="Unassembled WGS sequence"/>
</dbReference>
<accession>A0ABW2RP64</accession>
<organism evidence="3 4">
    <name type="scientific">Laceyella putida</name>
    <dbReference type="NCBI Taxonomy" id="110101"/>
    <lineage>
        <taxon>Bacteria</taxon>
        <taxon>Bacillati</taxon>
        <taxon>Bacillota</taxon>
        <taxon>Bacilli</taxon>
        <taxon>Bacillales</taxon>
        <taxon>Thermoactinomycetaceae</taxon>
        <taxon>Laceyella</taxon>
    </lineage>
</organism>
<comment type="caution">
    <text evidence="3">The sequence shown here is derived from an EMBL/GenBank/DDBJ whole genome shotgun (WGS) entry which is preliminary data.</text>
</comment>
<dbReference type="PANTHER" id="PTHR31793:SF27">
    <property type="entry name" value="NOVEL THIOESTERASE SUPERFAMILY DOMAIN AND SAPOSIN A-TYPE DOMAIN CONTAINING PROTEIN (0610012H03RIK)"/>
    <property type="match status" value="1"/>
</dbReference>
<dbReference type="PANTHER" id="PTHR31793">
    <property type="entry name" value="4-HYDROXYBENZOYL-COA THIOESTERASE FAMILY MEMBER"/>
    <property type="match status" value="1"/>
</dbReference>
<evidence type="ECO:0000256" key="2">
    <source>
        <dbReference type="ARBA" id="ARBA00022801"/>
    </source>
</evidence>
<gene>
    <name evidence="3" type="ORF">ACFQNG_17385</name>
</gene>
<dbReference type="InterPro" id="IPR050563">
    <property type="entry name" value="4-hydroxybenzoyl-CoA_TE"/>
</dbReference>